<feature type="transmembrane region" description="Helical" evidence="6">
    <location>
        <begin position="335"/>
        <end position="350"/>
    </location>
</feature>
<dbReference type="InterPro" id="IPR037185">
    <property type="entry name" value="EmrE-like"/>
</dbReference>
<dbReference type="SUPFAM" id="SSF103481">
    <property type="entry name" value="Multidrug resistance efflux transporter EmrE"/>
    <property type="match status" value="1"/>
</dbReference>
<feature type="domain" description="EamA" evidence="7">
    <location>
        <begin position="153"/>
        <end position="212"/>
    </location>
</feature>
<proteinExistence type="predicted"/>
<comment type="subcellular location">
    <subcellularLocation>
        <location evidence="1">Membrane</location>
        <topology evidence="1">Multi-pass membrane protein</topology>
    </subcellularLocation>
</comment>
<evidence type="ECO:0000256" key="6">
    <source>
        <dbReference type="SAM" id="Phobius"/>
    </source>
</evidence>
<gene>
    <name evidence="8" type="ORF">SEMRO_281_G107290.1</name>
</gene>
<feature type="transmembrane region" description="Helical" evidence="6">
    <location>
        <begin position="142"/>
        <end position="159"/>
    </location>
</feature>
<feature type="transmembrane region" description="Helical" evidence="6">
    <location>
        <begin position="12"/>
        <end position="36"/>
    </location>
</feature>
<feature type="region of interest" description="Disordered" evidence="5">
    <location>
        <begin position="426"/>
        <end position="475"/>
    </location>
</feature>
<keyword evidence="2 6" id="KW-0812">Transmembrane</keyword>
<evidence type="ECO:0000256" key="1">
    <source>
        <dbReference type="ARBA" id="ARBA00004141"/>
    </source>
</evidence>
<dbReference type="Proteomes" id="UP001153069">
    <property type="component" value="Unassembled WGS sequence"/>
</dbReference>
<accession>A0A9N8HBL1</accession>
<protein>
    <submittedName>
        <fullName evidence="8">Solute carrier family 35, member F5</fullName>
    </submittedName>
</protein>
<evidence type="ECO:0000259" key="7">
    <source>
        <dbReference type="Pfam" id="PF00892"/>
    </source>
</evidence>
<evidence type="ECO:0000256" key="3">
    <source>
        <dbReference type="ARBA" id="ARBA00022989"/>
    </source>
</evidence>
<feature type="transmembrane region" description="Helical" evidence="6">
    <location>
        <begin position="276"/>
        <end position="296"/>
    </location>
</feature>
<evidence type="ECO:0000256" key="5">
    <source>
        <dbReference type="SAM" id="MobiDB-lite"/>
    </source>
</evidence>
<reference evidence="8" key="1">
    <citation type="submission" date="2020-06" db="EMBL/GenBank/DDBJ databases">
        <authorList>
            <consortium name="Plant Systems Biology data submission"/>
        </authorList>
    </citation>
    <scope>NUCLEOTIDE SEQUENCE</scope>
    <source>
        <strain evidence="8">D6</strain>
    </source>
</reference>
<feature type="compositionally biased region" description="Polar residues" evidence="5">
    <location>
        <begin position="445"/>
        <end position="456"/>
    </location>
</feature>
<feature type="transmembrane region" description="Helical" evidence="6">
    <location>
        <begin position="196"/>
        <end position="215"/>
    </location>
</feature>
<dbReference type="PANTHER" id="PTHR23051">
    <property type="entry name" value="SOLUTE CARRIER FAMILY 35, MEMBER F5"/>
    <property type="match status" value="1"/>
</dbReference>
<feature type="transmembrane region" description="Helical" evidence="6">
    <location>
        <begin position="165"/>
        <end position="189"/>
    </location>
</feature>
<comment type="caution">
    <text evidence="8">The sequence shown here is derived from an EMBL/GenBank/DDBJ whole genome shotgun (WGS) entry which is preliminary data.</text>
</comment>
<feature type="compositionally biased region" description="Acidic residues" evidence="5">
    <location>
        <begin position="466"/>
        <end position="475"/>
    </location>
</feature>
<keyword evidence="3 6" id="KW-1133">Transmembrane helix</keyword>
<dbReference type="Pfam" id="PF00892">
    <property type="entry name" value="EamA"/>
    <property type="match status" value="1"/>
</dbReference>
<feature type="transmembrane region" description="Helical" evidence="6">
    <location>
        <begin position="48"/>
        <end position="67"/>
    </location>
</feature>
<evidence type="ECO:0000313" key="8">
    <source>
        <dbReference type="EMBL" id="CAB9506847.1"/>
    </source>
</evidence>
<evidence type="ECO:0000256" key="2">
    <source>
        <dbReference type="ARBA" id="ARBA00022692"/>
    </source>
</evidence>
<sequence length="475" mass="52196">MTVSYCFGCCSPYALGLFFILCVSLIWSAASILVQFLYTQQSFDSPFLLTYIGVSLFTLLLPTKWILEHGKQILRTIFGRRRRRSLNEISSTTIEIITDDNRGQYENVPSVGESATLDEPDGEADNDGIPTMTLKWTKYDHMMAAIKIAPVWFLANWTYNASLAYTSITSSTVLASTGSVFTFLFAVLYRDEQFTGIKFLGVLLGVTGSLCTALHDANHHNTDDNTDMAMMAMAMNNNTSIDEIEREDAIPVFRMLLAGRAYQTDWSQERALFGDALGLISALGYGAYAVMVRVMCPRDESLMSMEVLLGYIGLFNMVALSPILFYQLFNGNHSDLTWVVLGFLVVKGLLDNVLSDYLWARSVVLTSATVATVGLGLTIPLAFLSDVLWMAQDAAVVSLTSIAGALCVLAGFILVNIAADDNNNNKEGASEAADNTLQDDDDFVQDNSSSNSSQPVPLTEMNKYSDEEEQPSPET</sequence>
<keyword evidence="9" id="KW-1185">Reference proteome</keyword>
<dbReference type="PANTHER" id="PTHR23051:SF0">
    <property type="entry name" value="SOLUTE CARRIER FAMILY 35 MEMBER F5"/>
    <property type="match status" value="1"/>
</dbReference>
<feature type="transmembrane region" description="Helical" evidence="6">
    <location>
        <begin position="362"/>
        <end position="383"/>
    </location>
</feature>
<feature type="transmembrane region" description="Helical" evidence="6">
    <location>
        <begin position="395"/>
        <end position="419"/>
    </location>
</feature>
<name>A0A9N8HBL1_9STRA</name>
<dbReference type="GO" id="GO:0016020">
    <property type="term" value="C:membrane"/>
    <property type="evidence" value="ECO:0007669"/>
    <property type="project" value="UniProtKB-SubCell"/>
</dbReference>
<dbReference type="AlphaFoldDB" id="A0A9N8HBL1"/>
<feature type="transmembrane region" description="Helical" evidence="6">
    <location>
        <begin position="308"/>
        <end position="329"/>
    </location>
</feature>
<dbReference type="InterPro" id="IPR000620">
    <property type="entry name" value="EamA_dom"/>
</dbReference>
<dbReference type="EMBL" id="CAICTM010000280">
    <property type="protein sequence ID" value="CAB9506847.1"/>
    <property type="molecule type" value="Genomic_DNA"/>
</dbReference>
<dbReference type="OrthoDB" id="1436450at2759"/>
<evidence type="ECO:0000313" key="9">
    <source>
        <dbReference type="Proteomes" id="UP001153069"/>
    </source>
</evidence>
<keyword evidence="4 6" id="KW-0472">Membrane</keyword>
<organism evidence="8 9">
    <name type="scientific">Seminavis robusta</name>
    <dbReference type="NCBI Taxonomy" id="568900"/>
    <lineage>
        <taxon>Eukaryota</taxon>
        <taxon>Sar</taxon>
        <taxon>Stramenopiles</taxon>
        <taxon>Ochrophyta</taxon>
        <taxon>Bacillariophyta</taxon>
        <taxon>Bacillariophyceae</taxon>
        <taxon>Bacillariophycidae</taxon>
        <taxon>Naviculales</taxon>
        <taxon>Naviculaceae</taxon>
        <taxon>Seminavis</taxon>
    </lineage>
</organism>
<evidence type="ECO:0000256" key="4">
    <source>
        <dbReference type="ARBA" id="ARBA00023136"/>
    </source>
</evidence>